<gene>
    <name evidence="2" type="ORF">BSF38_02816</name>
</gene>
<evidence type="ECO:0000313" key="3">
    <source>
        <dbReference type="Proteomes" id="UP000186309"/>
    </source>
</evidence>
<dbReference type="KEGG" id="pbor:BSF38_02816"/>
<feature type="region of interest" description="Disordered" evidence="1">
    <location>
        <begin position="37"/>
        <end position="65"/>
    </location>
</feature>
<keyword evidence="3" id="KW-1185">Reference proteome</keyword>
<reference evidence="3" key="1">
    <citation type="submission" date="2016-12" db="EMBL/GenBank/DDBJ databases">
        <title>Comparative genomics of four Isosphaeraceae planctomycetes: a common pool of plasmids and glycoside hydrolase genes.</title>
        <authorList>
            <person name="Ivanova A."/>
        </authorList>
    </citation>
    <scope>NUCLEOTIDE SEQUENCE [LARGE SCALE GENOMIC DNA]</scope>
    <source>
        <strain evidence="3">PX4</strain>
    </source>
</reference>
<protein>
    <submittedName>
        <fullName evidence="2">Uncharacterized protein</fullName>
    </submittedName>
</protein>
<sequence>MAFRKRIGSGLLLTVLAVSGGCGVQDSDQPAVGSISIKASRDDDAPSLAPRKIKGKTTTSSVDGK</sequence>
<proteinExistence type="predicted"/>
<dbReference type="Proteomes" id="UP000186309">
    <property type="component" value="Chromosome"/>
</dbReference>
<evidence type="ECO:0000313" key="2">
    <source>
        <dbReference type="EMBL" id="APW61302.1"/>
    </source>
</evidence>
<organism evidence="2 3">
    <name type="scientific">Paludisphaera borealis</name>
    <dbReference type="NCBI Taxonomy" id="1387353"/>
    <lineage>
        <taxon>Bacteria</taxon>
        <taxon>Pseudomonadati</taxon>
        <taxon>Planctomycetota</taxon>
        <taxon>Planctomycetia</taxon>
        <taxon>Isosphaerales</taxon>
        <taxon>Isosphaeraceae</taxon>
        <taxon>Paludisphaera</taxon>
    </lineage>
</organism>
<name>A0A1U7CQU4_9BACT</name>
<evidence type="ECO:0000256" key="1">
    <source>
        <dbReference type="SAM" id="MobiDB-lite"/>
    </source>
</evidence>
<dbReference type="EMBL" id="CP019082">
    <property type="protein sequence ID" value="APW61302.1"/>
    <property type="molecule type" value="Genomic_DNA"/>
</dbReference>
<dbReference type="STRING" id="1387353.BSF38_02816"/>
<dbReference type="AlphaFoldDB" id="A0A1U7CQU4"/>
<feature type="compositionally biased region" description="Polar residues" evidence="1">
    <location>
        <begin position="56"/>
        <end position="65"/>
    </location>
</feature>
<accession>A0A1U7CQU4</accession>
<dbReference type="PROSITE" id="PS51257">
    <property type="entry name" value="PROKAR_LIPOPROTEIN"/>
    <property type="match status" value="1"/>
</dbReference>